<evidence type="ECO:0000313" key="1">
    <source>
        <dbReference type="EMBL" id="KAK9160638.1"/>
    </source>
</evidence>
<name>A0AAP0KZ36_9MAGN</name>
<gene>
    <name evidence="1" type="ORF">Syun_006979</name>
</gene>
<keyword evidence="2" id="KW-1185">Reference proteome</keyword>
<dbReference type="Proteomes" id="UP001420932">
    <property type="component" value="Unassembled WGS sequence"/>
</dbReference>
<dbReference type="AlphaFoldDB" id="A0AAP0KZ36"/>
<organism evidence="1 2">
    <name type="scientific">Stephania yunnanensis</name>
    <dbReference type="NCBI Taxonomy" id="152371"/>
    <lineage>
        <taxon>Eukaryota</taxon>
        <taxon>Viridiplantae</taxon>
        <taxon>Streptophyta</taxon>
        <taxon>Embryophyta</taxon>
        <taxon>Tracheophyta</taxon>
        <taxon>Spermatophyta</taxon>
        <taxon>Magnoliopsida</taxon>
        <taxon>Ranunculales</taxon>
        <taxon>Menispermaceae</taxon>
        <taxon>Menispermoideae</taxon>
        <taxon>Cissampelideae</taxon>
        <taxon>Stephania</taxon>
    </lineage>
</organism>
<evidence type="ECO:0000313" key="2">
    <source>
        <dbReference type="Proteomes" id="UP001420932"/>
    </source>
</evidence>
<protein>
    <submittedName>
        <fullName evidence="1">Uncharacterized protein</fullName>
    </submittedName>
</protein>
<comment type="caution">
    <text evidence="1">The sequence shown here is derived from an EMBL/GenBank/DDBJ whole genome shotgun (WGS) entry which is preliminary data.</text>
</comment>
<sequence>MAIPSVIPNRWLITGTEKGEAECNGRNGEVDEPSVITVRDMKSIEKKRCRDEEVRRVLNLRKLCRFGRGEGTRIECTQSLRTIKVINASSSTNSEYRPIHDTELRDIGYRELVGSDSGVRRSRSADRWLFELSFIVCKILLLVRAKESFTTTSEPIGFPAVHWGVNVINTRPNSSIVLYSFMKYCKEFLVRTYFSSCSRQGKREDHIVEYLTFPMCKLVLNCNALRRNFLQFGRLALNSNVLKRNFLQFGV</sequence>
<accession>A0AAP0KZ36</accession>
<proteinExistence type="predicted"/>
<dbReference type="EMBL" id="JBBNAF010000003">
    <property type="protein sequence ID" value="KAK9160638.1"/>
    <property type="molecule type" value="Genomic_DNA"/>
</dbReference>
<reference evidence="1 2" key="1">
    <citation type="submission" date="2024-01" db="EMBL/GenBank/DDBJ databases">
        <title>Genome assemblies of Stephania.</title>
        <authorList>
            <person name="Yang L."/>
        </authorList>
    </citation>
    <scope>NUCLEOTIDE SEQUENCE [LARGE SCALE GENOMIC DNA]</scope>
    <source>
        <strain evidence="1">YNDBR</strain>
        <tissue evidence="1">Leaf</tissue>
    </source>
</reference>